<accession>A0ABQ5VUD9</accession>
<sequence>MKTALCVILNILALGTAVLADVTKHSDIPYGADPLHRMDIYVPKQARGAPVIAMVHGGGWHIGDKSNAGVVDNKRDYWTKRGYIFVSINYRKMPQSDPYTQATDVARSFAYIQKNITKYGGSAGKLIAMGHSAGAHLVALVHTDIGMRNRFGVKKWSGSVLLDSAAFNLPNLMRNDPPKIYLKAFGNSPAFWKKASPAHALKSAPSPMLIVCSTMRKIACSDGNSFAKLAQKRGGAAQVLPLNKSHSAINKTLGKSPRYTQQVHNWIKQTLKN</sequence>
<evidence type="ECO:0000313" key="4">
    <source>
        <dbReference type="EMBL" id="GLQ34759.1"/>
    </source>
</evidence>
<dbReference type="InterPro" id="IPR050300">
    <property type="entry name" value="GDXG_lipolytic_enzyme"/>
</dbReference>
<evidence type="ECO:0000256" key="2">
    <source>
        <dbReference type="SAM" id="SignalP"/>
    </source>
</evidence>
<dbReference type="InterPro" id="IPR049492">
    <property type="entry name" value="BD-FAE-like_dom"/>
</dbReference>
<feature type="chain" id="PRO_5046339615" description="BD-FAE-like domain-containing protein" evidence="2">
    <location>
        <begin position="21"/>
        <end position="273"/>
    </location>
</feature>
<reference evidence="5" key="1">
    <citation type="journal article" date="2019" name="Int. J. Syst. Evol. Microbiol.">
        <title>The Global Catalogue of Microorganisms (GCM) 10K type strain sequencing project: providing services to taxonomists for standard genome sequencing and annotation.</title>
        <authorList>
            <consortium name="The Broad Institute Genomics Platform"/>
            <consortium name="The Broad Institute Genome Sequencing Center for Infectious Disease"/>
            <person name="Wu L."/>
            <person name="Ma J."/>
        </authorList>
    </citation>
    <scope>NUCLEOTIDE SEQUENCE [LARGE SCALE GENOMIC DNA]</scope>
    <source>
        <strain evidence="5">NBRC 110140</strain>
    </source>
</reference>
<dbReference type="PANTHER" id="PTHR48081:SF33">
    <property type="entry name" value="KYNURENINE FORMAMIDASE"/>
    <property type="match status" value="1"/>
</dbReference>
<evidence type="ECO:0000259" key="3">
    <source>
        <dbReference type="Pfam" id="PF20434"/>
    </source>
</evidence>
<dbReference type="InterPro" id="IPR029058">
    <property type="entry name" value="AB_hydrolase_fold"/>
</dbReference>
<dbReference type="SUPFAM" id="SSF53474">
    <property type="entry name" value="alpha/beta-Hydrolases"/>
    <property type="match status" value="1"/>
</dbReference>
<dbReference type="PANTHER" id="PTHR48081">
    <property type="entry name" value="AB HYDROLASE SUPERFAMILY PROTEIN C4A8.06C"/>
    <property type="match status" value="1"/>
</dbReference>
<keyword evidence="5" id="KW-1185">Reference proteome</keyword>
<comment type="caution">
    <text evidence="4">The sequence shown here is derived from an EMBL/GenBank/DDBJ whole genome shotgun (WGS) entry which is preliminary data.</text>
</comment>
<evidence type="ECO:0000313" key="5">
    <source>
        <dbReference type="Proteomes" id="UP001156694"/>
    </source>
</evidence>
<keyword evidence="1" id="KW-0378">Hydrolase</keyword>
<evidence type="ECO:0000256" key="1">
    <source>
        <dbReference type="ARBA" id="ARBA00022801"/>
    </source>
</evidence>
<gene>
    <name evidence="4" type="ORF">GCM10007939_10420</name>
</gene>
<dbReference type="Gene3D" id="3.40.50.1820">
    <property type="entry name" value="alpha/beta hydrolase"/>
    <property type="match status" value="1"/>
</dbReference>
<keyword evidence="2" id="KW-0732">Signal</keyword>
<feature type="domain" description="BD-FAE-like" evidence="3">
    <location>
        <begin position="38"/>
        <end position="144"/>
    </location>
</feature>
<dbReference type="EMBL" id="BSNN01000002">
    <property type="protein sequence ID" value="GLQ34759.1"/>
    <property type="molecule type" value="Genomic_DNA"/>
</dbReference>
<dbReference type="Pfam" id="PF20434">
    <property type="entry name" value="BD-FAE"/>
    <property type="match status" value="1"/>
</dbReference>
<dbReference type="Proteomes" id="UP001156694">
    <property type="component" value="Unassembled WGS sequence"/>
</dbReference>
<name>A0ABQ5VUD9_9RHOB</name>
<feature type="signal peptide" evidence="2">
    <location>
        <begin position="1"/>
        <end position="20"/>
    </location>
</feature>
<proteinExistence type="predicted"/>
<organism evidence="4 5">
    <name type="scientific">Amylibacter marinus</name>
    <dbReference type="NCBI Taxonomy" id="1475483"/>
    <lineage>
        <taxon>Bacteria</taxon>
        <taxon>Pseudomonadati</taxon>
        <taxon>Pseudomonadota</taxon>
        <taxon>Alphaproteobacteria</taxon>
        <taxon>Rhodobacterales</taxon>
        <taxon>Paracoccaceae</taxon>
        <taxon>Amylibacter</taxon>
    </lineage>
</organism>
<protein>
    <recommendedName>
        <fullName evidence="3">BD-FAE-like domain-containing protein</fullName>
    </recommendedName>
</protein>